<dbReference type="Proteomes" id="UP000006620">
    <property type="component" value="Chromosome"/>
</dbReference>
<feature type="binding site" evidence="2">
    <location>
        <position position="101"/>
    </location>
    <ligand>
        <name>substrate</name>
    </ligand>
</feature>
<feature type="active site" description="Nucleophile" evidence="1">
    <location>
        <position position="193"/>
    </location>
</feature>
<dbReference type="PATRIC" id="fig|1036673.3.peg.1909"/>
<dbReference type="AlphaFoldDB" id="F8F4V8"/>
<dbReference type="PANTHER" id="PTHR40111:SF1">
    <property type="entry name" value="CEPHALOSPORIN-C DEACETYLASE"/>
    <property type="match status" value="1"/>
</dbReference>
<dbReference type="KEGG" id="pms:KNP414_02127"/>
<dbReference type="GO" id="GO:0005976">
    <property type="term" value="P:polysaccharide metabolic process"/>
    <property type="evidence" value="ECO:0007669"/>
    <property type="project" value="TreeGrafter"/>
</dbReference>
<evidence type="ECO:0000256" key="1">
    <source>
        <dbReference type="PIRSR" id="PIRSR639069-1"/>
    </source>
</evidence>
<evidence type="ECO:0000313" key="5">
    <source>
        <dbReference type="Proteomes" id="UP000006620"/>
    </source>
</evidence>
<dbReference type="Gene3D" id="3.40.50.1820">
    <property type="entry name" value="alpha/beta hydrolase"/>
    <property type="match status" value="1"/>
</dbReference>
<dbReference type="InterPro" id="IPR039069">
    <property type="entry name" value="CE7"/>
</dbReference>
<feature type="active site" description="Charge relay system" evidence="1">
    <location>
        <position position="312"/>
    </location>
</feature>
<evidence type="ECO:0000259" key="3">
    <source>
        <dbReference type="Pfam" id="PF05448"/>
    </source>
</evidence>
<dbReference type="HOGENOM" id="CLU_054209_0_0_9"/>
<protein>
    <submittedName>
        <fullName evidence="4">Esterase</fullName>
    </submittedName>
</protein>
<dbReference type="InterPro" id="IPR029058">
    <property type="entry name" value="AB_hydrolase_fold"/>
</dbReference>
<evidence type="ECO:0000256" key="2">
    <source>
        <dbReference type="PIRSR" id="PIRSR639069-2"/>
    </source>
</evidence>
<accession>F8F4V8</accession>
<feature type="domain" description="Acetyl xylan esterase" evidence="3">
    <location>
        <begin position="13"/>
        <end position="324"/>
    </location>
</feature>
<dbReference type="SUPFAM" id="SSF53474">
    <property type="entry name" value="alpha/beta-Hydrolases"/>
    <property type="match status" value="1"/>
</dbReference>
<dbReference type="InterPro" id="IPR008391">
    <property type="entry name" value="AXE1_dom"/>
</dbReference>
<reference evidence="4 5" key="2">
    <citation type="journal article" date="2013" name="Genome Announc.">
        <title>Genome Sequence of Growth-Improving Paenibacillus mucilaginosus Strain KNP414.</title>
        <authorList>
            <person name="Lu J.J."/>
            <person name="Wang J.F."/>
            <person name="Hu X.F."/>
        </authorList>
    </citation>
    <scope>NUCLEOTIDE SEQUENCE [LARGE SCALE GENOMIC DNA]</scope>
    <source>
        <strain evidence="4 5">KNP414</strain>
    </source>
</reference>
<dbReference type="PANTHER" id="PTHR40111">
    <property type="entry name" value="CEPHALOSPORIN-C DEACETYLASE"/>
    <property type="match status" value="1"/>
</dbReference>
<proteinExistence type="predicted"/>
<sequence length="329" mass="37151">MKDAKKGESAMPADMPLTELLQYGGSSPKPDDFDAYWERGLKELEEQSLDYELVPADFKSPLADCFHLYFTGVGGARVHCKLARPKRAEGKGPGLAYFHGYSCDSGDWFEKIGYAAHGFTVLAMDCRGQGGPSQDNLSVQGTTIRGHLIRGIDDPDPDKLYFRSVFLDTVQTVRILMAMDGVDPQRVGVYGLSQGGALTTACAALEPRVRIAVPVYPFLSDYKRAWQSDVSVTAYEELLYYFRFFDPHHAREEEVFRRLGYIDIQNLADRIQARVLWVTALTDKICPPSTQFAAYNKIRSEKELLVYHEFGHENLPYLADRAFQEFMKL</sequence>
<name>F8F4V8_PAEMK</name>
<dbReference type="EMBL" id="CP002869">
    <property type="protein sequence ID" value="AEI40688.1"/>
    <property type="molecule type" value="Genomic_DNA"/>
</dbReference>
<evidence type="ECO:0000313" key="4">
    <source>
        <dbReference type="EMBL" id="AEI40688.1"/>
    </source>
</evidence>
<dbReference type="Pfam" id="PF05448">
    <property type="entry name" value="AXE1"/>
    <property type="match status" value="1"/>
</dbReference>
<reference evidence="5" key="1">
    <citation type="submission" date="2011-06" db="EMBL/GenBank/DDBJ databases">
        <title>Complete genome sequence of Paenibacillus mucilaginosus KNP414.</title>
        <authorList>
            <person name="Wang J."/>
            <person name="Hu S."/>
            <person name="Hu X."/>
            <person name="Zhang B."/>
            <person name="Dong D."/>
            <person name="Zhang S."/>
            <person name="Zhao K."/>
            <person name="Wu D."/>
        </authorList>
    </citation>
    <scope>NUCLEOTIDE SEQUENCE [LARGE SCALE GENOMIC DNA]</scope>
    <source>
        <strain evidence="5">KNP414</strain>
    </source>
</reference>
<feature type="active site" description="Charge relay system" evidence="1">
    <location>
        <position position="283"/>
    </location>
</feature>
<dbReference type="GO" id="GO:0052689">
    <property type="term" value="F:carboxylic ester hydrolase activity"/>
    <property type="evidence" value="ECO:0007669"/>
    <property type="project" value="TreeGrafter"/>
</dbReference>
<gene>
    <name evidence="4" type="ordered locus">KNP414_02127</name>
</gene>
<organism evidence="4 5">
    <name type="scientific">Paenibacillus mucilaginosus (strain KNP414)</name>
    <dbReference type="NCBI Taxonomy" id="1036673"/>
    <lineage>
        <taxon>Bacteria</taxon>
        <taxon>Bacillati</taxon>
        <taxon>Bacillota</taxon>
        <taxon>Bacilli</taxon>
        <taxon>Bacillales</taxon>
        <taxon>Paenibacillaceae</taxon>
        <taxon>Paenibacillus</taxon>
    </lineage>
</organism>